<evidence type="ECO:0000313" key="5">
    <source>
        <dbReference type="EMBL" id="KKN03737.1"/>
    </source>
</evidence>
<dbReference type="AlphaFoldDB" id="A0A0F9MWE7"/>
<dbReference type="EMBL" id="LAZR01005002">
    <property type="protein sequence ID" value="KKN03737.1"/>
    <property type="molecule type" value="Genomic_DNA"/>
</dbReference>
<dbReference type="HAMAP" id="MF_00765">
    <property type="entry name" value="DarP"/>
    <property type="match status" value="1"/>
</dbReference>
<keyword evidence="2" id="KW-0690">Ribosome biogenesis</keyword>
<protein>
    <submittedName>
        <fullName evidence="5">Uncharacterized protein</fullName>
    </submittedName>
</protein>
<dbReference type="GO" id="GO:0019843">
    <property type="term" value="F:rRNA binding"/>
    <property type="evidence" value="ECO:0007669"/>
    <property type="project" value="UniProtKB-KW"/>
</dbReference>
<evidence type="ECO:0000256" key="2">
    <source>
        <dbReference type="ARBA" id="ARBA00022517"/>
    </source>
</evidence>
<keyword evidence="3" id="KW-0699">rRNA-binding</keyword>
<dbReference type="PIRSF" id="PIRSF016183">
    <property type="entry name" value="UCP016183"/>
    <property type="match status" value="1"/>
</dbReference>
<dbReference type="CDD" id="cd16331">
    <property type="entry name" value="YjgA-like"/>
    <property type="match status" value="1"/>
</dbReference>
<organism evidence="5">
    <name type="scientific">marine sediment metagenome</name>
    <dbReference type="NCBI Taxonomy" id="412755"/>
    <lineage>
        <taxon>unclassified sequences</taxon>
        <taxon>metagenomes</taxon>
        <taxon>ecological metagenomes</taxon>
    </lineage>
</organism>
<dbReference type="GO" id="GO:0005829">
    <property type="term" value="C:cytosol"/>
    <property type="evidence" value="ECO:0007669"/>
    <property type="project" value="TreeGrafter"/>
</dbReference>
<dbReference type="PANTHER" id="PTHR38101:SF1">
    <property type="entry name" value="UPF0307 PROTEIN YJGA"/>
    <property type="match status" value="1"/>
</dbReference>
<comment type="caution">
    <text evidence="5">The sequence shown here is derived from an EMBL/GenBank/DDBJ whole genome shotgun (WGS) entry which is preliminary data.</text>
</comment>
<keyword evidence="1" id="KW-0963">Cytoplasm</keyword>
<dbReference type="NCBIfam" id="NF003593">
    <property type="entry name" value="PRK05255.1-1"/>
    <property type="match status" value="1"/>
</dbReference>
<dbReference type="InterPro" id="IPR006839">
    <property type="entry name" value="DarP"/>
</dbReference>
<dbReference type="InterPro" id="IPR023153">
    <property type="entry name" value="DarP_sf"/>
</dbReference>
<gene>
    <name evidence="5" type="ORF">LCGC14_1104730</name>
</gene>
<evidence type="ECO:0000256" key="1">
    <source>
        <dbReference type="ARBA" id="ARBA00022490"/>
    </source>
</evidence>
<keyword evidence="4" id="KW-0694">RNA-binding</keyword>
<sequence length="184" mass="21329">MTEFEDDNDIDNEEWSDEWEYGKSKSQVKRDLNELKSLGKQLIDLPLRDLNKLVLPESLLEAVVDAQSMSKGALKRQVGFIGGIIANEDYEKITRDLVLLKQPHQGQVKQFHQLEMWRDKLLADDETIYGQLISTFPGFDVQHVRQLVRNAQREQKMSKPPKSARLVFQYLQSLQKVNDEVTQS</sequence>
<evidence type="ECO:0000256" key="3">
    <source>
        <dbReference type="ARBA" id="ARBA00022730"/>
    </source>
</evidence>
<dbReference type="PANTHER" id="PTHR38101">
    <property type="entry name" value="UPF0307 PROTEIN YJGA"/>
    <property type="match status" value="1"/>
</dbReference>
<reference evidence="5" key="1">
    <citation type="journal article" date="2015" name="Nature">
        <title>Complex archaea that bridge the gap between prokaryotes and eukaryotes.</title>
        <authorList>
            <person name="Spang A."/>
            <person name="Saw J.H."/>
            <person name="Jorgensen S.L."/>
            <person name="Zaremba-Niedzwiedzka K."/>
            <person name="Martijn J."/>
            <person name="Lind A.E."/>
            <person name="van Eijk R."/>
            <person name="Schleper C."/>
            <person name="Guy L."/>
            <person name="Ettema T.J."/>
        </authorList>
    </citation>
    <scope>NUCLEOTIDE SEQUENCE</scope>
</reference>
<dbReference type="GO" id="GO:0042254">
    <property type="term" value="P:ribosome biogenesis"/>
    <property type="evidence" value="ECO:0007669"/>
    <property type="project" value="UniProtKB-KW"/>
</dbReference>
<accession>A0A0F9MWE7</accession>
<dbReference type="SUPFAM" id="SSF158710">
    <property type="entry name" value="PSPTO4464-like"/>
    <property type="match status" value="1"/>
</dbReference>
<name>A0A0F9MWE7_9ZZZZ</name>
<evidence type="ECO:0000256" key="4">
    <source>
        <dbReference type="ARBA" id="ARBA00022884"/>
    </source>
</evidence>
<dbReference type="Gene3D" id="1.10.60.30">
    <property type="entry name" value="PSPTO4464-like domains"/>
    <property type="match status" value="2"/>
</dbReference>
<dbReference type="Pfam" id="PF04751">
    <property type="entry name" value="DarP"/>
    <property type="match status" value="1"/>
</dbReference>
<proteinExistence type="inferred from homology"/>